<evidence type="ECO:0000256" key="2">
    <source>
        <dbReference type="SAM" id="Phobius"/>
    </source>
</evidence>
<evidence type="ECO:0000313" key="4">
    <source>
        <dbReference type="EMBL" id="RSH94752.1"/>
    </source>
</evidence>
<dbReference type="AlphaFoldDB" id="A0A427YUJ7"/>
<dbReference type="Proteomes" id="UP000279259">
    <property type="component" value="Unassembled WGS sequence"/>
</dbReference>
<feature type="region of interest" description="Disordered" evidence="1">
    <location>
        <begin position="390"/>
        <end position="594"/>
    </location>
</feature>
<feature type="compositionally biased region" description="Gly residues" evidence="1">
    <location>
        <begin position="448"/>
        <end position="470"/>
    </location>
</feature>
<feature type="signal peptide" evidence="3">
    <location>
        <begin position="1"/>
        <end position="21"/>
    </location>
</feature>
<name>A0A427YUJ7_9TREE</name>
<dbReference type="PANTHER" id="PTHR16861">
    <property type="entry name" value="GLYCOPROTEIN 38"/>
    <property type="match status" value="1"/>
</dbReference>
<keyword evidence="3" id="KW-0732">Signal</keyword>
<evidence type="ECO:0008006" key="6">
    <source>
        <dbReference type="Google" id="ProtNLM"/>
    </source>
</evidence>
<dbReference type="OrthoDB" id="2563735at2759"/>
<evidence type="ECO:0000313" key="5">
    <source>
        <dbReference type="Proteomes" id="UP000279259"/>
    </source>
</evidence>
<feature type="transmembrane region" description="Helical" evidence="2">
    <location>
        <begin position="268"/>
        <end position="295"/>
    </location>
</feature>
<accession>A0A427YUJ7</accession>
<keyword evidence="5" id="KW-1185">Reference proteome</keyword>
<keyword evidence="2" id="KW-0472">Membrane</keyword>
<proteinExistence type="predicted"/>
<feature type="region of interest" description="Disordered" evidence="1">
    <location>
        <begin position="305"/>
        <end position="365"/>
    </location>
</feature>
<feature type="chain" id="PRO_5019025337" description="Mid2 domain-containing protein" evidence="3">
    <location>
        <begin position="22"/>
        <end position="594"/>
    </location>
</feature>
<dbReference type="PANTHER" id="PTHR16861:SF4">
    <property type="entry name" value="SH3 DOMAIN PROTEIN (AFU_ORTHOLOGUE AFUA_1G13610)"/>
    <property type="match status" value="1"/>
</dbReference>
<keyword evidence="2" id="KW-1133">Transmembrane helix</keyword>
<reference evidence="4 5" key="1">
    <citation type="submission" date="2018-11" db="EMBL/GenBank/DDBJ databases">
        <title>Genome sequence of Saitozyma podzolica DSM 27192.</title>
        <authorList>
            <person name="Aliyu H."/>
            <person name="Gorte O."/>
            <person name="Ochsenreither K."/>
        </authorList>
    </citation>
    <scope>NUCLEOTIDE SEQUENCE [LARGE SCALE GENOMIC DNA]</scope>
    <source>
        <strain evidence="4 5">DSM 27192</strain>
    </source>
</reference>
<evidence type="ECO:0000256" key="3">
    <source>
        <dbReference type="SAM" id="SignalP"/>
    </source>
</evidence>
<sequence length="594" mass="60509">MTSLLPVALAIAAALLPAALGQTPGVGHFFFNWPQTTSQCEVVNITWNNATPPFSTWILPMGNQPFLYNIPDSAYDNKTGAGSYQVQLQLNSGTNYIVLMSDAFGLGSGGTAEVQQVASSQRTACLNTASKNQTASQFSFAVSGQAKQCQTGFTISWSAVSSDEPYNYTVLPLDQGFFPFEVPLRTDQSWDNDYKFNLTAGTRFTIVLNNKNGRGTGGVGGIYQVANSSASACVTGEMDPTGSWPVGIATNTLPAATVPTSTSTSSSLGGGAIAGVVIGVLALLGIIALILFFLLRRRRRGNAEALAREKPANGSSGLDLAEGEGPYTEYENPGPAPVLEPYRTVGSFPPPEGYGGPGEHGHEIERDSATTTSAGFAGFGAGQGRSSWIVHNSDGLAGDGEESDGPGTAGPLPSKTARGAIASRNPAHPPRISTISTTPSSGKAGQSVGPGAGAGAGAGGGAGPGVGGGMRIANPDANSNTDEVSQSSRRGSANLPHPGSAGLRRAGEGYTGDDSPRRTQFRRHEDAGRVDVVDLPPLYTDVPRDGALRLDGGPGDAEASPIPSSGARGSPAPSASPAGAGASAARSSPDGTRA</sequence>
<organism evidence="4 5">
    <name type="scientific">Saitozyma podzolica</name>
    <dbReference type="NCBI Taxonomy" id="1890683"/>
    <lineage>
        <taxon>Eukaryota</taxon>
        <taxon>Fungi</taxon>
        <taxon>Dikarya</taxon>
        <taxon>Basidiomycota</taxon>
        <taxon>Agaricomycotina</taxon>
        <taxon>Tremellomycetes</taxon>
        <taxon>Tremellales</taxon>
        <taxon>Trimorphomycetaceae</taxon>
        <taxon>Saitozyma</taxon>
    </lineage>
</organism>
<gene>
    <name evidence="4" type="ORF">EHS25_004558</name>
</gene>
<feature type="compositionally biased region" description="Low complexity" evidence="1">
    <location>
        <begin position="559"/>
        <end position="594"/>
    </location>
</feature>
<evidence type="ECO:0000256" key="1">
    <source>
        <dbReference type="SAM" id="MobiDB-lite"/>
    </source>
</evidence>
<comment type="caution">
    <text evidence="4">The sequence shown here is derived from an EMBL/GenBank/DDBJ whole genome shotgun (WGS) entry which is preliminary data.</text>
</comment>
<feature type="compositionally biased region" description="Basic and acidic residues" evidence="1">
    <location>
        <begin position="514"/>
        <end position="532"/>
    </location>
</feature>
<dbReference type="EMBL" id="RSCD01000002">
    <property type="protein sequence ID" value="RSH94752.1"/>
    <property type="molecule type" value="Genomic_DNA"/>
</dbReference>
<feature type="compositionally biased region" description="Polar residues" evidence="1">
    <location>
        <begin position="476"/>
        <end position="491"/>
    </location>
</feature>
<protein>
    <recommendedName>
        <fullName evidence="6">Mid2 domain-containing protein</fullName>
    </recommendedName>
</protein>
<feature type="compositionally biased region" description="Low complexity" evidence="1">
    <location>
        <begin position="430"/>
        <end position="441"/>
    </location>
</feature>
<keyword evidence="2" id="KW-0812">Transmembrane</keyword>